<dbReference type="PANTHER" id="PTHR42759">
    <property type="entry name" value="MOXR FAMILY PROTEIN"/>
    <property type="match status" value="1"/>
</dbReference>
<keyword evidence="2" id="KW-0067">ATP-binding</keyword>
<dbReference type="FunFam" id="3.40.50.300:FF:000640">
    <property type="entry name" value="MoxR family ATPase"/>
    <property type="match status" value="1"/>
</dbReference>
<dbReference type="InterPro" id="IPR011703">
    <property type="entry name" value="ATPase_AAA-3"/>
</dbReference>
<evidence type="ECO:0000313" key="5">
    <source>
        <dbReference type="EMBL" id="OZT76528.1"/>
    </source>
</evidence>
<dbReference type="SMART" id="SM00382">
    <property type="entry name" value="AAA"/>
    <property type="match status" value="1"/>
</dbReference>
<dbReference type="AlphaFoldDB" id="A0A265E5K5"/>
<organism evidence="5 6">
    <name type="scientific">Salinicoccus roseus</name>
    <dbReference type="NCBI Taxonomy" id="45670"/>
    <lineage>
        <taxon>Bacteria</taxon>
        <taxon>Bacillati</taxon>
        <taxon>Bacillota</taxon>
        <taxon>Bacilli</taxon>
        <taxon>Bacillales</taxon>
        <taxon>Staphylococcaceae</taxon>
        <taxon>Salinicoccus</taxon>
    </lineage>
</organism>
<reference evidence="5 6" key="1">
    <citation type="submission" date="2017-07" db="EMBL/GenBank/DDBJ databases">
        <title>Shotgun whole genome sequences of three halophilic bacterial isolates.</title>
        <authorList>
            <person name="Pozzo T."/>
            <person name="Higdon S.M."/>
            <person name="Quillaguaman J."/>
        </authorList>
    </citation>
    <scope>NUCLEOTIDE SEQUENCE [LARGE SCALE GENOMIC DNA]</scope>
    <source>
        <strain evidence="5 6">BU-1</strain>
    </source>
</reference>
<dbReference type="Proteomes" id="UP000216682">
    <property type="component" value="Unassembled WGS sequence"/>
</dbReference>
<dbReference type="EMBL" id="NPEZ01000006">
    <property type="protein sequence ID" value="OZT76528.1"/>
    <property type="molecule type" value="Genomic_DNA"/>
</dbReference>
<dbReference type="PANTHER" id="PTHR42759:SF5">
    <property type="entry name" value="METHANOL DEHYDROGENASE REGULATOR"/>
    <property type="match status" value="1"/>
</dbReference>
<accession>A0A265E5K5</accession>
<dbReference type="Gene3D" id="1.10.8.80">
    <property type="entry name" value="Magnesium chelatase subunit I, C-Terminal domain"/>
    <property type="match status" value="1"/>
</dbReference>
<dbReference type="CDD" id="cd00009">
    <property type="entry name" value="AAA"/>
    <property type="match status" value="1"/>
</dbReference>
<gene>
    <name evidence="5" type="ORF">CFN03_11745</name>
</gene>
<evidence type="ECO:0000313" key="6">
    <source>
        <dbReference type="Proteomes" id="UP000216682"/>
    </source>
</evidence>
<dbReference type="PIRSF" id="PIRSF002849">
    <property type="entry name" value="AAA_ATPase_chaperone_MoxR_prd"/>
    <property type="match status" value="1"/>
</dbReference>
<dbReference type="SUPFAM" id="SSF52540">
    <property type="entry name" value="P-loop containing nucleoside triphosphate hydrolases"/>
    <property type="match status" value="1"/>
</dbReference>
<evidence type="ECO:0000259" key="4">
    <source>
        <dbReference type="SMART" id="SM00382"/>
    </source>
</evidence>
<dbReference type="RefSeq" id="WP_094907203.1">
    <property type="nucleotide sequence ID" value="NZ_NPEZ01000006.1"/>
</dbReference>
<protein>
    <submittedName>
        <fullName evidence="5">Magnesium chelatase</fullName>
    </submittedName>
</protein>
<dbReference type="Gene3D" id="3.40.50.300">
    <property type="entry name" value="P-loop containing nucleotide triphosphate hydrolases"/>
    <property type="match status" value="1"/>
</dbReference>
<dbReference type="InterPro" id="IPR003593">
    <property type="entry name" value="AAA+_ATPase"/>
</dbReference>
<comment type="caution">
    <text evidence="5">The sequence shown here is derived from an EMBL/GenBank/DDBJ whole genome shotgun (WGS) entry which is preliminary data.</text>
</comment>
<comment type="similarity">
    <text evidence="3">Belongs to the MoxR family.</text>
</comment>
<sequence length="319" mass="35910">MNIETHLTNFKREIGKVIVGQDEVLDLLFISILQKGHVLFESVPGTGKTSLSKALAKTIDGSFRRIQFTPDLLPTDITGLNIYSPKTHEFELQMGPIATNVLLADEINRATPRTQSALLEVMEERQVTIDGQKIEIDDPFIVIATQNPIESTQGTFSLPEAQMDRFLMRIDLGYPSREEELNMMALYNGHYPTEEIHTVFSKEMITELQSRCSAITVNHSTMEYMLDMIHLTRQHPHVDIGVSPRGTLALMHAAQGVALIQDRDYVTPEDVKYIAPYILGHRIVLSIEGLTLSDQKTVIREIIEGTEVPVEYGVPRNEL</sequence>
<dbReference type="GO" id="GO:0016887">
    <property type="term" value="F:ATP hydrolysis activity"/>
    <property type="evidence" value="ECO:0007669"/>
    <property type="project" value="InterPro"/>
</dbReference>
<proteinExistence type="inferred from homology"/>
<dbReference type="GO" id="GO:0005524">
    <property type="term" value="F:ATP binding"/>
    <property type="evidence" value="ECO:0007669"/>
    <property type="project" value="UniProtKB-KW"/>
</dbReference>
<dbReference type="InterPro" id="IPR050764">
    <property type="entry name" value="CbbQ/NirQ/NorQ/GpvN"/>
</dbReference>
<evidence type="ECO:0000256" key="1">
    <source>
        <dbReference type="ARBA" id="ARBA00022741"/>
    </source>
</evidence>
<evidence type="ECO:0000256" key="2">
    <source>
        <dbReference type="ARBA" id="ARBA00022840"/>
    </source>
</evidence>
<keyword evidence="1" id="KW-0547">Nucleotide-binding</keyword>
<evidence type="ECO:0000256" key="3">
    <source>
        <dbReference type="ARBA" id="ARBA00061607"/>
    </source>
</evidence>
<dbReference type="Pfam" id="PF07726">
    <property type="entry name" value="AAA_3"/>
    <property type="match status" value="1"/>
</dbReference>
<name>A0A265E5K5_9STAP</name>
<feature type="domain" description="AAA+ ATPase" evidence="4">
    <location>
        <begin position="34"/>
        <end position="176"/>
    </location>
</feature>
<dbReference type="InterPro" id="IPR027417">
    <property type="entry name" value="P-loop_NTPase"/>
</dbReference>
<dbReference type="Pfam" id="PF17863">
    <property type="entry name" value="AAA_lid_2"/>
    <property type="match status" value="1"/>
</dbReference>
<dbReference type="InterPro" id="IPR041628">
    <property type="entry name" value="ChlI/MoxR_AAA_lid"/>
</dbReference>